<feature type="compositionally biased region" description="Basic residues" evidence="1">
    <location>
        <begin position="36"/>
        <end position="58"/>
    </location>
</feature>
<name>A0A699V1C8_TANCI</name>
<sequence>RGGAGRQNLRRPNRADHPHDGAVYDGGAVSQPHFAGRQKWHRAPRRRGPRGAWPRKLRAGLEGERGLRRGPGRGAAAGLQLRGHRRRIQQAPGRGAEGKQVGYPDADFDRQHQNRAQLD</sequence>
<reference evidence="2" key="1">
    <citation type="journal article" date="2019" name="Sci. Rep.">
        <title>Draft genome of Tanacetum cinerariifolium, the natural source of mosquito coil.</title>
        <authorList>
            <person name="Yamashiro T."/>
            <person name="Shiraishi A."/>
            <person name="Satake H."/>
            <person name="Nakayama K."/>
        </authorList>
    </citation>
    <scope>NUCLEOTIDE SEQUENCE</scope>
</reference>
<gene>
    <name evidence="2" type="ORF">Tci_899358</name>
</gene>
<dbReference type="EMBL" id="BKCJ011376620">
    <property type="protein sequence ID" value="GFD27389.1"/>
    <property type="molecule type" value="Genomic_DNA"/>
</dbReference>
<proteinExistence type="predicted"/>
<feature type="compositionally biased region" description="Basic and acidic residues" evidence="1">
    <location>
        <begin position="107"/>
        <end position="119"/>
    </location>
</feature>
<dbReference type="AlphaFoldDB" id="A0A699V1C8"/>
<evidence type="ECO:0000313" key="2">
    <source>
        <dbReference type="EMBL" id="GFD27389.1"/>
    </source>
</evidence>
<organism evidence="2">
    <name type="scientific">Tanacetum cinerariifolium</name>
    <name type="common">Dalmatian daisy</name>
    <name type="synonym">Chrysanthemum cinerariifolium</name>
    <dbReference type="NCBI Taxonomy" id="118510"/>
    <lineage>
        <taxon>Eukaryota</taxon>
        <taxon>Viridiplantae</taxon>
        <taxon>Streptophyta</taxon>
        <taxon>Embryophyta</taxon>
        <taxon>Tracheophyta</taxon>
        <taxon>Spermatophyta</taxon>
        <taxon>Magnoliopsida</taxon>
        <taxon>eudicotyledons</taxon>
        <taxon>Gunneridae</taxon>
        <taxon>Pentapetalae</taxon>
        <taxon>asterids</taxon>
        <taxon>campanulids</taxon>
        <taxon>Asterales</taxon>
        <taxon>Asteraceae</taxon>
        <taxon>Asteroideae</taxon>
        <taxon>Anthemideae</taxon>
        <taxon>Anthemidinae</taxon>
        <taxon>Tanacetum</taxon>
    </lineage>
</organism>
<feature type="compositionally biased region" description="Basic and acidic residues" evidence="1">
    <location>
        <begin position="13"/>
        <end position="22"/>
    </location>
</feature>
<feature type="non-terminal residue" evidence="2">
    <location>
        <position position="1"/>
    </location>
</feature>
<comment type="caution">
    <text evidence="2">The sequence shown here is derived from an EMBL/GenBank/DDBJ whole genome shotgun (WGS) entry which is preliminary data.</text>
</comment>
<protein>
    <submittedName>
        <fullName evidence="2">Uncharacterized protein</fullName>
    </submittedName>
</protein>
<feature type="region of interest" description="Disordered" evidence="1">
    <location>
        <begin position="1"/>
        <end position="119"/>
    </location>
</feature>
<evidence type="ECO:0000256" key="1">
    <source>
        <dbReference type="SAM" id="MobiDB-lite"/>
    </source>
</evidence>
<accession>A0A699V1C8</accession>